<keyword evidence="2" id="KW-1185">Reference proteome</keyword>
<dbReference type="PANTHER" id="PTHR13696">
    <property type="entry name" value="P-LOOP CONTAINING NUCLEOSIDE TRIPHOSPHATE HYDROLASE"/>
    <property type="match status" value="1"/>
</dbReference>
<protein>
    <submittedName>
        <fullName evidence="1">Chromosome partitioning protein</fullName>
    </submittedName>
</protein>
<evidence type="ECO:0000313" key="2">
    <source>
        <dbReference type="Proteomes" id="UP000554342"/>
    </source>
</evidence>
<dbReference type="SUPFAM" id="SSF52540">
    <property type="entry name" value="P-loop containing nucleoside triphosphate hydrolases"/>
    <property type="match status" value="1"/>
</dbReference>
<dbReference type="Proteomes" id="UP000554342">
    <property type="component" value="Unassembled WGS sequence"/>
</dbReference>
<reference evidence="1 2" key="1">
    <citation type="submission" date="2020-08" db="EMBL/GenBank/DDBJ databases">
        <title>Genomic Encyclopedia of Type Strains, Phase IV (KMG-IV): sequencing the most valuable type-strain genomes for metagenomic binning, comparative biology and taxonomic classification.</title>
        <authorList>
            <person name="Goeker M."/>
        </authorList>
    </citation>
    <scope>NUCLEOTIDE SEQUENCE [LARGE SCALE GENOMIC DNA]</scope>
    <source>
        <strain evidence="1 2">DSM 27203</strain>
    </source>
</reference>
<gene>
    <name evidence="1" type="ORF">FHR23_000726</name>
</gene>
<sequence length="254" mass="28493">MFANEKGGTGKSTTAVHVAIALAARGARVSALDLDHRQRTLGRYLDNRQATIRRTGHALPMPRYETHDGESMDRFSELLEQLSAGADFLVIDTPGRDDPFARIAVTNADTLVTPMNDSFVDFDLIGQVDPDTYRVVRPSFYSELIWDSRKTRAKADGSTIDWIVLRNRMQHIEARNMRRVSSAIEQLSKRVGFRVIPGLSERVIYRELFPKGLTMLDSREFGGMALAHVAARQELREMMTGLALPMQEDAQISA</sequence>
<dbReference type="InterPro" id="IPR050678">
    <property type="entry name" value="DNA_Partitioning_ATPase"/>
</dbReference>
<dbReference type="InterPro" id="IPR015223">
    <property type="entry name" value="MipZ"/>
</dbReference>
<accession>A0A840YW96</accession>
<dbReference type="RefSeq" id="WP_343042973.1">
    <property type="nucleotide sequence ID" value="NZ_BAABIF010000004.1"/>
</dbReference>
<dbReference type="InterPro" id="IPR027417">
    <property type="entry name" value="P-loop_NTPase"/>
</dbReference>
<dbReference type="CDD" id="cd02042">
    <property type="entry name" value="ParAB_family"/>
    <property type="match status" value="1"/>
</dbReference>
<dbReference type="EMBL" id="JACIJI010000001">
    <property type="protein sequence ID" value="MBB5717819.1"/>
    <property type="molecule type" value="Genomic_DNA"/>
</dbReference>
<dbReference type="PANTHER" id="PTHR13696:SF96">
    <property type="entry name" value="COBQ_COBB_MIND_PARA NUCLEOTIDE BINDING DOMAIN-CONTAINING PROTEIN"/>
    <property type="match status" value="1"/>
</dbReference>
<dbReference type="AlphaFoldDB" id="A0A840YW96"/>
<evidence type="ECO:0000313" key="1">
    <source>
        <dbReference type="EMBL" id="MBB5717819.1"/>
    </source>
</evidence>
<dbReference type="Pfam" id="PF09140">
    <property type="entry name" value="MipZ"/>
    <property type="match status" value="1"/>
</dbReference>
<comment type="caution">
    <text evidence="1">The sequence shown here is derived from an EMBL/GenBank/DDBJ whole genome shotgun (WGS) entry which is preliminary data.</text>
</comment>
<dbReference type="Gene3D" id="3.40.50.300">
    <property type="entry name" value="P-loop containing nucleotide triphosphate hydrolases"/>
    <property type="match status" value="1"/>
</dbReference>
<name>A0A840YW96_9SPHN</name>
<organism evidence="1 2">
    <name type="scientific">Stakelama sediminis</name>
    <dbReference type="NCBI Taxonomy" id="463200"/>
    <lineage>
        <taxon>Bacteria</taxon>
        <taxon>Pseudomonadati</taxon>
        <taxon>Pseudomonadota</taxon>
        <taxon>Alphaproteobacteria</taxon>
        <taxon>Sphingomonadales</taxon>
        <taxon>Sphingomonadaceae</taxon>
        <taxon>Stakelama</taxon>
    </lineage>
</organism>
<proteinExistence type="predicted"/>